<dbReference type="InterPro" id="IPR050708">
    <property type="entry name" value="T6SS_VgrG/RHS"/>
</dbReference>
<dbReference type="AlphaFoldDB" id="A0A923PIE7"/>
<feature type="region of interest" description="Disordered" evidence="1">
    <location>
        <begin position="188"/>
        <end position="211"/>
    </location>
</feature>
<dbReference type="PANTHER" id="PTHR32305:SF15">
    <property type="entry name" value="PROTEIN RHSA-RELATED"/>
    <property type="match status" value="1"/>
</dbReference>
<dbReference type="Gene3D" id="2.180.10.10">
    <property type="entry name" value="RHS repeat-associated core"/>
    <property type="match status" value="1"/>
</dbReference>
<evidence type="ECO:0000313" key="3">
    <source>
        <dbReference type="Proteomes" id="UP000650081"/>
    </source>
</evidence>
<comment type="caution">
    <text evidence="2">The sequence shown here is derived from an EMBL/GenBank/DDBJ whole genome shotgun (WGS) entry which is preliminary data.</text>
</comment>
<dbReference type="InterPro" id="IPR022385">
    <property type="entry name" value="Rhs_assc_core"/>
</dbReference>
<gene>
    <name evidence="2" type="ORF">H9S92_03285</name>
</gene>
<feature type="compositionally biased region" description="Basic and acidic residues" evidence="1">
    <location>
        <begin position="202"/>
        <end position="211"/>
    </location>
</feature>
<dbReference type="PANTHER" id="PTHR32305">
    <property type="match status" value="1"/>
</dbReference>
<dbReference type="Proteomes" id="UP000650081">
    <property type="component" value="Unassembled WGS sequence"/>
</dbReference>
<organism evidence="2 3">
    <name type="scientific">Neolewinella lacunae</name>
    <dbReference type="NCBI Taxonomy" id="1517758"/>
    <lineage>
        <taxon>Bacteria</taxon>
        <taxon>Pseudomonadati</taxon>
        <taxon>Bacteroidota</taxon>
        <taxon>Saprospiria</taxon>
        <taxon>Saprospirales</taxon>
        <taxon>Lewinellaceae</taxon>
        <taxon>Neolewinella</taxon>
    </lineage>
</organism>
<protein>
    <submittedName>
        <fullName evidence="2">RHS repeat-associated core domain-containing protein</fullName>
    </submittedName>
</protein>
<accession>A0A923PIE7</accession>
<reference evidence="2" key="1">
    <citation type="submission" date="2020-08" db="EMBL/GenBank/DDBJ databases">
        <title>Lewinella bacteria from marine environments.</title>
        <authorList>
            <person name="Zhong Y."/>
        </authorList>
    </citation>
    <scope>NUCLEOTIDE SEQUENCE</scope>
    <source>
        <strain evidence="2">KCTC 42187</strain>
    </source>
</reference>
<evidence type="ECO:0000256" key="1">
    <source>
        <dbReference type="SAM" id="MobiDB-lite"/>
    </source>
</evidence>
<evidence type="ECO:0000313" key="2">
    <source>
        <dbReference type="EMBL" id="MBC6993170.1"/>
    </source>
</evidence>
<dbReference type="EMBL" id="JACSIT010000053">
    <property type="protein sequence ID" value="MBC6993170.1"/>
    <property type="molecule type" value="Genomic_DNA"/>
</dbReference>
<name>A0A923PIE7_9BACT</name>
<dbReference type="NCBIfam" id="TIGR03696">
    <property type="entry name" value="Rhs_assc_core"/>
    <property type="match status" value="1"/>
</dbReference>
<proteinExistence type="predicted"/>
<feature type="compositionally biased region" description="Low complexity" evidence="1">
    <location>
        <begin position="190"/>
        <end position="201"/>
    </location>
</feature>
<keyword evidence="3" id="KW-1185">Reference proteome</keyword>
<sequence>MEIGGLSAGGAGYPYQYNGKELNAGVGWYDYGARWYDAGIGRWNGVDPLAGDYAAWSPYNYVLGNPLANIDPDGSSVYITTGDGTIYQIDIGTEDKDYFFLNDQEGKTHFLGEFEKNDNGLIQLPSSFEYTSNEGAIFGKGENSRLDIDFRFEVKSGNEYRSYIRGDALAALLGALAETNTRDLTIVGFSNSDGSSPSPSSSHKDGKNGDLRYLRTDRTGDAVLLQDAELDANRQNKFNDNLYKFGWKNMLSENYVPYGETTTTRLRRTSHFNKTRHHNHLHLQGALLHEDFG</sequence>